<organism evidence="6 7">
    <name type="scientific">Candidatus Kuenenbacteria bacterium HGW-Kuenenbacteria-1</name>
    <dbReference type="NCBI Taxonomy" id="2013812"/>
    <lineage>
        <taxon>Bacteria</taxon>
        <taxon>Candidatus Kueneniibacteriota</taxon>
    </lineage>
</organism>
<protein>
    <recommendedName>
        <fullName evidence="8">Colicin V production protein</fullName>
    </recommendedName>
</protein>
<feature type="transmembrane region" description="Helical" evidence="5">
    <location>
        <begin position="108"/>
        <end position="127"/>
    </location>
</feature>
<evidence type="ECO:0000313" key="7">
    <source>
        <dbReference type="Proteomes" id="UP000233414"/>
    </source>
</evidence>
<evidence type="ECO:0000313" key="6">
    <source>
        <dbReference type="EMBL" id="PKL71983.1"/>
    </source>
</evidence>
<feature type="transmembrane region" description="Helical" evidence="5">
    <location>
        <begin position="62"/>
        <end position="87"/>
    </location>
</feature>
<feature type="transmembrane region" description="Helical" evidence="5">
    <location>
        <begin position="31"/>
        <end position="56"/>
    </location>
</feature>
<comment type="caution">
    <text evidence="6">The sequence shown here is derived from an EMBL/GenBank/DDBJ whole genome shotgun (WGS) entry which is preliminary data.</text>
</comment>
<dbReference type="InterPro" id="IPR003825">
    <property type="entry name" value="Colicin-V_CvpA"/>
</dbReference>
<feature type="transmembrane region" description="Helical" evidence="5">
    <location>
        <begin position="147"/>
        <end position="168"/>
    </location>
</feature>
<evidence type="ECO:0000256" key="1">
    <source>
        <dbReference type="ARBA" id="ARBA00004141"/>
    </source>
</evidence>
<dbReference type="PANTHER" id="PTHR37306">
    <property type="entry name" value="COLICIN V PRODUCTION PROTEIN"/>
    <property type="match status" value="1"/>
</dbReference>
<evidence type="ECO:0008006" key="8">
    <source>
        <dbReference type="Google" id="ProtNLM"/>
    </source>
</evidence>
<evidence type="ECO:0000256" key="5">
    <source>
        <dbReference type="SAM" id="Phobius"/>
    </source>
</evidence>
<dbReference type="GO" id="GO:0016020">
    <property type="term" value="C:membrane"/>
    <property type="evidence" value="ECO:0007669"/>
    <property type="project" value="UniProtKB-SubCell"/>
</dbReference>
<accession>A0A2N1UMM9</accession>
<dbReference type="PANTHER" id="PTHR37306:SF1">
    <property type="entry name" value="COLICIN V PRODUCTION PROTEIN"/>
    <property type="match status" value="1"/>
</dbReference>
<keyword evidence="2 5" id="KW-0812">Transmembrane</keyword>
<proteinExistence type="predicted"/>
<evidence type="ECO:0000256" key="4">
    <source>
        <dbReference type="ARBA" id="ARBA00023136"/>
    </source>
</evidence>
<dbReference type="EMBL" id="PGYQ01000023">
    <property type="protein sequence ID" value="PKL71983.1"/>
    <property type="molecule type" value="Genomic_DNA"/>
</dbReference>
<name>A0A2N1UMM9_9BACT</name>
<reference evidence="6 7" key="1">
    <citation type="journal article" date="2017" name="ISME J.">
        <title>Potential for microbial H2 and metal transformations associated with novel bacteria and archaea in deep terrestrial subsurface sediments.</title>
        <authorList>
            <person name="Hernsdorf A.W."/>
            <person name="Amano Y."/>
            <person name="Miyakawa K."/>
            <person name="Ise K."/>
            <person name="Suzuki Y."/>
            <person name="Anantharaman K."/>
            <person name="Probst A."/>
            <person name="Burstein D."/>
            <person name="Thomas B.C."/>
            <person name="Banfield J.F."/>
        </authorList>
    </citation>
    <scope>NUCLEOTIDE SEQUENCE [LARGE SCALE GENOMIC DNA]</scope>
    <source>
        <strain evidence="6">HGW-Kuenenbacteria-1</strain>
    </source>
</reference>
<dbReference type="AlphaFoldDB" id="A0A2N1UMM9"/>
<sequence length="205" mass="22780">MNTLDIILLCIIFFFIIFGLRMGIIHMFGAVIGTIVGVIVGGLFYNSLALYIEFVFLGNINLARVICFAIIFLLIDRLIGFIFSLIAKNSNLITKLPFIKTINRLGGAVFGLIEANIWLGIILFVLTKYSICPTFDQLLVTSKLVNPLISFVSFLIPLLPQELINLSFSMPNFSKFSGNSAIKGIDFSSIVSNFLNLVQQITNKK</sequence>
<keyword evidence="3 5" id="KW-1133">Transmembrane helix</keyword>
<evidence type="ECO:0000256" key="2">
    <source>
        <dbReference type="ARBA" id="ARBA00022692"/>
    </source>
</evidence>
<dbReference type="GO" id="GO:0009403">
    <property type="term" value="P:toxin biosynthetic process"/>
    <property type="evidence" value="ECO:0007669"/>
    <property type="project" value="InterPro"/>
</dbReference>
<keyword evidence="4 5" id="KW-0472">Membrane</keyword>
<feature type="transmembrane region" description="Helical" evidence="5">
    <location>
        <begin position="6"/>
        <end position="24"/>
    </location>
</feature>
<dbReference type="Proteomes" id="UP000233414">
    <property type="component" value="Unassembled WGS sequence"/>
</dbReference>
<evidence type="ECO:0000256" key="3">
    <source>
        <dbReference type="ARBA" id="ARBA00022989"/>
    </source>
</evidence>
<dbReference type="Pfam" id="PF02674">
    <property type="entry name" value="Colicin_V"/>
    <property type="match status" value="1"/>
</dbReference>
<gene>
    <name evidence="6" type="ORF">CVV26_03420</name>
</gene>
<comment type="subcellular location">
    <subcellularLocation>
        <location evidence="1">Membrane</location>
        <topology evidence="1">Multi-pass membrane protein</topology>
    </subcellularLocation>
</comment>